<evidence type="ECO:0000313" key="2">
    <source>
        <dbReference type="EMBL" id="KXZ56257.1"/>
    </source>
</evidence>
<dbReference type="PANTHER" id="PTHR33987:SF2">
    <property type="entry name" value="ALKALINE PHOSPHATASE D"/>
    <property type="match status" value="1"/>
</dbReference>
<evidence type="ECO:0000259" key="1">
    <source>
        <dbReference type="Pfam" id="PF09423"/>
    </source>
</evidence>
<comment type="caution">
    <text evidence="2">The sequence shown here is derived from an EMBL/GenBank/DDBJ whole genome shotgun (WGS) entry which is preliminary data.</text>
</comment>
<dbReference type="Pfam" id="PF09423">
    <property type="entry name" value="PhoD"/>
    <property type="match status" value="1"/>
</dbReference>
<keyword evidence="3" id="KW-1185">Reference proteome</keyword>
<name>A0A150H277_GONPE</name>
<sequence length="456" mass="49646">MSYKGQCLAGNVDAARDRWDHVVHSSDYRAFLDYMCPPGPGGLGAALGRFPPIGTDPAVCPRPIFGVYDDHDFGWNNGNKRLTSKAEYKRMFLDAIGEHRDSSRRSADTGLQGAYTVNGGGSGRDIDLVLLDERWYRDTLPCELRRAWCEGILAQPDPDSPRTSWCQDFLIDDGATGRGSCCRKDEDLALWCGLPSSRDSPLWSAACDPTSSEWGSRQVVLGPDNATLLQVDEALWETQARELWPRLMQARDSPVCEVLGSAQREWLSRRLSASTAALTLVASGSVLLPSVGWQDPVQGACGGDDISCWKPAQLNLLHTLANVTSGCVVVLTGDFHFSDIKIVEPGDGRPYTELLQTSKMKRHVYQVMASGMTTSTAHHDGSPCAGTYREDLVGLRPLGNCSYMDGPNFGMLEVDWEQRVVHLTIRDASGGGIAVGLDGRAQHVAFALDTCAPVPL</sequence>
<dbReference type="InterPro" id="IPR038607">
    <property type="entry name" value="PhoD-like_sf"/>
</dbReference>
<dbReference type="AlphaFoldDB" id="A0A150H277"/>
<dbReference type="STRING" id="33097.A0A150H277"/>
<dbReference type="InterPro" id="IPR018946">
    <property type="entry name" value="PhoD-like_MPP"/>
</dbReference>
<dbReference type="Gene3D" id="3.60.21.70">
    <property type="entry name" value="PhoD-like phosphatase"/>
    <property type="match status" value="1"/>
</dbReference>
<dbReference type="PANTHER" id="PTHR33987">
    <property type="entry name" value="CALCINEURIN-LIKE METALLO-PHOSPHOESTERASE SUPERFAMILY PROTEIN"/>
    <property type="match status" value="1"/>
</dbReference>
<feature type="domain" description="PhoD-like phosphatase metallophosphatase" evidence="1">
    <location>
        <begin position="244"/>
        <end position="421"/>
    </location>
</feature>
<gene>
    <name evidence="2" type="ORF">GPECTOR_1g224</name>
</gene>
<evidence type="ECO:0000313" key="3">
    <source>
        <dbReference type="Proteomes" id="UP000075714"/>
    </source>
</evidence>
<protein>
    <recommendedName>
        <fullName evidence="1">PhoD-like phosphatase metallophosphatase domain-containing protein</fullName>
    </recommendedName>
</protein>
<dbReference type="Proteomes" id="UP000075714">
    <property type="component" value="Unassembled WGS sequence"/>
</dbReference>
<proteinExistence type="predicted"/>
<dbReference type="EMBL" id="LSYV01000002">
    <property type="protein sequence ID" value="KXZ56257.1"/>
    <property type="molecule type" value="Genomic_DNA"/>
</dbReference>
<organism evidence="2 3">
    <name type="scientific">Gonium pectorale</name>
    <name type="common">Green alga</name>
    <dbReference type="NCBI Taxonomy" id="33097"/>
    <lineage>
        <taxon>Eukaryota</taxon>
        <taxon>Viridiplantae</taxon>
        <taxon>Chlorophyta</taxon>
        <taxon>core chlorophytes</taxon>
        <taxon>Chlorophyceae</taxon>
        <taxon>CS clade</taxon>
        <taxon>Chlamydomonadales</taxon>
        <taxon>Volvocaceae</taxon>
        <taxon>Gonium</taxon>
    </lineage>
</organism>
<accession>A0A150H277</accession>
<dbReference type="OrthoDB" id="10266805at2759"/>
<reference evidence="3" key="1">
    <citation type="journal article" date="2016" name="Nat. Commun.">
        <title>The Gonium pectorale genome demonstrates co-option of cell cycle regulation during the evolution of multicellularity.</title>
        <authorList>
            <person name="Hanschen E.R."/>
            <person name="Marriage T.N."/>
            <person name="Ferris P.J."/>
            <person name="Hamaji T."/>
            <person name="Toyoda A."/>
            <person name="Fujiyama A."/>
            <person name="Neme R."/>
            <person name="Noguchi H."/>
            <person name="Minakuchi Y."/>
            <person name="Suzuki M."/>
            <person name="Kawai-Toyooka H."/>
            <person name="Smith D.R."/>
            <person name="Sparks H."/>
            <person name="Anderson J."/>
            <person name="Bakaric R."/>
            <person name="Luria V."/>
            <person name="Karger A."/>
            <person name="Kirschner M.W."/>
            <person name="Durand P.M."/>
            <person name="Michod R.E."/>
            <person name="Nozaki H."/>
            <person name="Olson B.J."/>
        </authorList>
    </citation>
    <scope>NUCLEOTIDE SEQUENCE [LARGE SCALE GENOMIC DNA]</scope>
    <source>
        <strain evidence="3">NIES-2863</strain>
    </source>
</reference>